<dbReference type="Pfam" id="PF02882">
    <property type="entry name" value="THF_DHG_CYH_C"/>
    <property type="match status" value="1"/>
</dbReference>
<feature type="domain" description="Tetrahydrofolate dehydrogenase/cyclohydrolase NAD(P)-binding" evidence="8">
    <location>
        <begin position="146"/>
        <end position="282"/>
    </location>
</feature>
<keyword evidence="3" id="KW-0658">Purine biosynthesis</keyword>
<dbReference type="PANTHER" id="PTHR48099">
    <property type="entry name" value="C-1-TETRAHYDROFOLATE SYNTHASE, CYTOPLASMIC-RELATED"/>
    <property type="match status" value="1"/>
</dbReference>
<sequence length="286" mass="31607">MPTALTGKLNCQETARHYLELVRSNVKKLGFSPGLGVILGSHDPGSVTYQRWLMKDCEDLGIAAADLRVENGMQLVKLIARLNQDEKTHGVFIFYPLRYPEIKDDEVMDLVDPSKDIEGLHAINIGFLTKYRKRLDDGSQHRCMTPCTARAIVKTLKRGFGDNWLAGKTVLVINDSLRIGRPLTAMVANLKGTPILCHAATNQTHLEGFIRMADVIVSAVPAPGYQIRTDWIKDGALCFDLSGDGNFDYEALDRRGIPYTDTTKNSVGKVTRAMALLNLTYAAGVE</sequence>
<dbReference type="EMBL" id="AP027079">
    <property type="protein sequence ID" value="BDU68132.1"/>
    <property type="molecule type" value="Genomic_DNA"/>
</dbReference>
<keyword evidence="4" id="KW-0560">Oxidoreductase</keyword>
<evidence type="ECO:0000259" key="8">
    <source>
        <dbReference type="Pfam" id="PF02882"/>
    </source>
</evidence>
<dbReference type="InterPro" id="IPR020631">
    <property type="entry name" value="THF_DH/CycHdrlase_NAD-bd_dom"/>
</dbReference>
<evidence type="ECO:0000256" key="5">
    <source>
        <dbReference type="ARBA" id="ARBA00023102"/>
    </source>
</evidence>
<dbReference type="InterPro" id="IPR020630">
    <property type="entry name" value="THF_DH/CycHdrlase_cat_dom"/>
</dbReference>
<dbReference type="Gene3D" id="3.40.50.10860">
    <property type="entry name" value="Leucine Dehydrogenase, chain A, domain 1"/>
    <property type="match status" value="1"/>
</dbReference>
<dbReference type="InterPro" id="IPR000672">
    <property type="entry name" value="THF_DH/CycHdrlase"/>
</dbReference>
<evidence type="ECO:0000256" key="6">
    <source>
        <dbReference type="ARBA" id="ARBA00023167"/>
    </source>
</evidence>
<keyword evidence="10" id="KW-1185">Reference proteome</keyword>
<evidence type="ECO:0000256" key="3">
    <source>
        <dbReference type="ARBA" id="ARBA00022755"/>
    </source>
</evidence>
<dbReference type="RefSeq" id="WP_286354757.1">
    <property type="nucleotide sequence ID" value="NZ_AP027079.1"/>
</dbReference>
<proteinExistence type="predicted"/>
<reference evidence="10" key="1">
    <citation type="journal article" date="2023" name="Int. J. Syst. Evol. Microbiol.">
        <title>Mesoterricola silvestris gen. nov., sp. nov., Mesoterricola sediminis sp. nov., Geothrix oryzae sp. nov., Geothrix edaphica sp. nov., Geothrix rubra sp. nov., and Geothrix limicola sp. nov., six novel members of Acidobacteriota isolated from soils.</title>
        <authorList>
            <person name="Itoh H."/>
            <person name="Sugisawa Y."/>
            <person name="Mise K."/>
            <person name="Xu Z."/>
            <person name="Kuniyasu M."/>
            <person name="Ushijima N."/>
            <person name="Kawano K."/>
            <person name="Kobayashi E."/>
            <person name="Shiratori Y."/>
            <person name="Masuda Y."/>
            <person name="Senoo K."/>
        </authorList>
    </citation>
    <scope>NUCLEOTIDE SEQUENCE [LARGE SCALE GENOMIC DNA]</scope>
    <source>
        <strain evidence="10">Red222</strain>
    </source>
</reference>
<dbReference type="SUPFAM" id="SSF53223">
    <property type="entry name" value="Aminoacid dehydrogenase-like, N-terminal domain"/>
    <property type="match status" value="1"/>
</dbReference>
<dbReference type="Pfam" id="PF00763">
    <property type="entry name" value="THF_DHG_CYH"/>
    <property type="match status" value="1"/>
</dbReference>
<evidence type="ECO:0000313" key="10">
    <source>
        <dbReference type="Proteomes" id="UP001242010"/>
    </source>
</evidence>
<dbReference type="PANTHER" id="PTHR48099:SF3">
    <property type="entry name" value="METHYLENETETRAHYDROFOLATE DEHYDROGENASE [NAD(+)]"/>
    <property type="match status" value="1"/>
</dbReference>
<keyword evidence="1" id="KW-0554">One-carbon metabolism</keyword>
<dbReference type="InterPro" id="IPR036291">
    <property type="entry name" value="NAD(P)-bd_dom_sf"/>
</dbReference>
<keyword evidence="5" id="KW-0368">Histidine biosynthesis</keyword>
<keyword evidence="2" id="KW-0028">Amino-acid biosynthesis</keyword>
<evidence type="ECO:0000256" key="2">
    <source>
        <dbReference type="ARBA" id="ARBA00022605"/>
    </source>
</evidence>
<dbReference type="Gene3D" id="3.40.50.720">
    <property type="entry name" value="NAD(P)-binding Rossmann-like Domain"/>
    <property type="match status" value="1"/>
</dbReference>
<feature type="domain" description="Tetrahydrofolate dehydrogenase/cyclohydrolase catalytic" evidence="7">
    <location>
        <begin position="10"/>
        <end position="118"/>
    </location>
</feature>
<dbReference type="Proteomes" id="UP001242010">
    <property type="component" value="Chromosome"/>
</dbReference>
<evidence type="ECO:0000313" key="9">
    <source>
        <dbReference type="EMBL" id="BDU68132.1"/>
    </source>
</evidence>
<dbReference type="SUPFAM" id="SSF51735">
    <property type="entry name" value="NAD(P)-binding Rossmann-fold domains"/>
    <property type="match status" value="1"/>
</dbReference>
<keyword evidence="6" id="KW-0486">Methionine biosynthesis</keyword>
<name>A0ABM8DMI6_9BACT</name>
<dbReference type="PRINTS" id="PR00085">
    <property type="entry name" value="THFDHDRGNASE"/>
</dbReference>
<dbReference type="InterPro" id="IPR046346">
    <property type="entry name" value="Aminoacid_DH-like_N_sf"/>
</dbReference>
<protein>
    <submittedName>
        <fullName evidence="9">Methylenetetrahydrofolate dehydrogenase</fullName>
    </submittedName>
</protein>
<evidence type="ECO:0000259" key="7">
    <source>
        <dbReference type="Pfam" id="PF00763"/>
    </source>
</evidence>
<accession>A0ABM8DMI6</accession>
<organism evidence="9 10">
    <name type="scientific">Geothrix oryzae</name>
    <dbReference type="NCBI Taxonomy" id="2927975"/>
    <lineage>
        <taxon>Bacteria</taxon>
        <taxon>Pseudomonadati</taxon>
        <taxon>Acidobacteriota</taxon>
        <taxon>Holophagae</taxon>
        <taxon>Holophagales</taxon>
        <taxon>Holophagaceae</taxon>
        <taxon>Geothrix</taxon>
    </lineage>
</organism>
<gene>
    <name evidence="9" type="primary">mtd</name>
    <name evidence="9" type="ORF">GETHOR_02330</name>
</gene>
<evidence type="ECO:0000256" key="1">
    <source>
        <dbReference type="ARBA" id="ARBA00022563"/>
    </source>
</evidence>
<evidence type="ECO:0000256" key="4">
    <source>
        <dbReference type="ARBA" id="ARBA00023002"/>
    </source>
</evidence>